<name>A0A2U1QP17_ARTAN</name>
<evidence type="ECO:0000313" key="8">
    <source>
        <dbReference type="Proteomes" id="UP000245207"/>
    </source>
</evidence>
<feature type="transmembrane region" description="Helical" evidence="6">
    <location>
        <begin position="426"/>
        <end position="447"/>
    </location>
</feature>
<feature type="transmembrane region" description="Helical" evidence="6">
    <location>
        <begin position="111"/>
        <end position="132"/>
    </location>
</feature>
<protein>
    <submittedName>
        <fullName evidence="7">Auxin efflux carrier</fullName>
    </submittedName>
</protein>
<keyword evidence="8" id="KW-1185">Reference proteome</keyword>
<evidence type="ECO:0000256" key="5">
    <source>
        <dbReference type="ARBA" id="ARBA00023294"/>
    </source>
</evidence>
<comment type="caution">
    <text evidence="7">The sequence shown here is derived from an EMBL/GenBank/DDBJ whole genome shotgun (WGS) entry which is preliminary data.</text>
</comment>
<evidence type="ECO:0000256" key="4">
    <source>
        <dbReference type="ARBA" id="ARBA00023136"/>
    </source>
</evidence>
<dbReference type="Pfam" id="PF03547">
    <property type="entry name" value="Mem_trans"/>
    <property type="match status" value="1"/>
</dbReference>
<reference evidence="7 8" key="1">
    <citation type="journal article" date="2018" name="Mol. Plant">
        <title>The genome of Artemisia annua provides insight into the evolution of Asteraceae family and artemisinin biosynthesis.</title>
        <authorList>
            <person name="Shen Q."/>
            <person name="Zhang L."/>
            <person name="Liao Z."/>
            <person name="Wang S."/>
            <person name="Yan T."/>
            <person name="Shi P."/>
            <person name="Liu M."/>
            <person name="Fu X."/>
            <person name="Pan Q."/>
            <person name="Wang Y."/>
            <person name="Lv Z."/>
            <person name="Lu X."/>
            <person name="Zhang F."/>
            <person name="Jiang W."/>
            <person name="Ma Y."/>
            <person name="Chen M."/>
            <person name="Hao X."/>
            <person name="Li L."/>
            <person name="Tang Y."/>
            <person name="Lv G."/>
            <person name="Zhou Y."/>
            <person name="Sun X."/>
            <person name="Brodelius P.E."/>
            <person name="Rose J.K.C."/>
            <person name="Tang K."/>
        </authorList>
    </citation>
    <scope>NUCLEOTIDE SEQUENCE [LARGE SCALE GENOMIC DNA]</scope>
    <source>
        <strain evidence="8">cv. Huhao1</strain>
        <tissue evidence="7">Leaf</tissue>
    </source>
</reference>
<dbReference type="EMBL" id="PKPP01000009">
    <property type="protein sequence ID" value="PWA99697.1"/>
    <property type="molecule type" value="Genomic_DNA"/>
</dbReference>
<sequence length="454" mass="50182">MGFFESQVKFDQQELIHAVVPLLKLLCLTVIGILLAHPRTQIVPKATFKLLSKLVFALFLPCTIFIHLGQSVSLQNLALWWFIPVNVIISTIIGCLLGLLVAVICRPPPEYFRFTVIVTGFGNTGNLILAMVGSVCHDADNSFGPDCHTTGTAYVSLAQWVSVLLVYTLVYHMMEPPMEYYEVVDEDGEIEIAREVDNLTVNDLSMPLLHEAEWPGMQDKETEHCKTPFIARVFANGSDLSQTSIPDPDSLEDAPVLPRSPKSIRCLAEPRMVRKMRIVAEQTPIQHIMQPPTIATLLALIIGMVPFLKSIVYGDDAPLSFLTDSLDIMAGAMVPSVMLVLGGMMAEGPNESRLGLRTTAGILVARLLVLPILGIGVVFLADKMNFLIQGDRMFQFVLLLQYTTPSAILFGAIASLRGYAVSEASALLFWQHVFALFSLSMYSIIYFKLLQTYT</sequence>
<feature type="transmembrane region" description="Helical" evidence="6">
    <location>
        <begin position="48"/>
        <end position="68"/>
    </location>
</feature>
<keyword evidence="4 6" id="KW-0472">Membrane</keyword>
<dbReference type="AlphaFoldDB" id="A0A2U1QP17"/>
<dbReference type="GO" id="GO:0016020">
    <property type="term" value="C:membrane"/>
    <property type="evidence" value="ECO:0007669"/>
    <property type="project" value="UniProtKB-SubCell"/>
</dbReference>
<proteinExistence type="predicted"/>
<feature type="transmembrane region" description="Helical" evidence="6">
    <location>
        <begin position="326"/>
        <end position="346"/>
    </location>
</feature>
<dbReference type="InterPro" id="IPR039305">
    <property type="entry name" value="PILS2/6"/>
</dbReference>
<dbReference type="STRING" id="35608.A0A2U1QP17"/>
<dbReference type="PANTHER" id="PTHR31419:SF8">
    <property type="entry name" value="PROTEIN PIN-LIKES 2-LIKE"/>
    <property type="match status" value="1"/>
</dbReference>
<evidence type="ECO:0000256" key="3">
    <source>
        <dbReference type="ARBA" id="ARBA00022989"/>
    </source>
</evidence>
<evidence type="ECO:0000256" key="1">
    <source>
        <dbReference type="ARBA" id="ARBA00004141"/>
    </source>
</evidence>
<dbReference type="InterPro" id="IPR004776">
    <property type="entry name" value="Mem_transp_PIN-like"/>
</dbReference>
<evidence type="ECO:0000313" key="7">
    <source>
        <dbReference type="EMBL" id="PWA99697.1"/>
    </source>
</evidence>
<feature type="transmembrane region" description="Helical" evidence="6">
    <location>
        <begin position="15"/>
        <end position="36"/>
    </location>
</feature>
<dbReference type="GO" id="GO:0009734">
    <property type="term" value="P:auxin-activated signaling pathway"/>
    <property type="evidence" value="ECO:0007669"/>
    <property type="project" value="UniProtKB-KW"/>
</dbReference>
<feature type="transmembrane region" description="Helical" evidence="6">
    <location>
        <begin position="152"/>
        <end position="171"/>
    </location>
</feature>
<organism evidence="7 8">
    <name type="scientific">Artemisia annua</name>
    <name type="common">Sweet wormwood</name>
    <dbReference type="NCBI Taxonomy" id="35608"/>
    <lineage>
        <taxon>Eukaryota</taxon>
        <taxon>Viridiplantae</taxon>
        <taxon>Streptophyta</taxon>
        <taxon>Embryophyta</taxon>
        <taxon>Tracheophyta</taxon>
        <taxon>Spermatophyta</taxon>
        <taxon>Magnoliopsida</taxon>
        <taxon>eudicotyledons</taxon>
        <taxon>Gunneridae</taxon>
        <taxon>Pentapetalae</taxon>
        <taxon>asterids</taxon>
        <taxon>campanulids</taxon>
        <taxon>Asterales</taxon>
        <taxon>Asteraceae</taxon>
        <taxon>Asteroideae</taxon>
        <taxon>Anthemideae</taxon>
        <taxon>Artemisiinae</taxon>
        <taxon>Artemisia</taxon>
    </lineage>
</organism>
<keyword evidence="3 6" id="KW-1133">Transmembrane helix</keyword>
<feature type="transmembrane region" description="Helical" evidence="6">
    <location>
        <begin position="80"/>
        <end position="104"/>
    </location>
</feature>
<evidence type="ECO:0000256" key="2">
    <source>
        <dbReference type="ARBA" id="ARBA00022692"/>
    </source>
</evidence>
<dbReference type="OrthoDB" id="191139at2759"/>
<keyword evidence="5" id="KW-0927">Auxin signaling pathway</keyword>
<comment type="subcellular location">
    <subcellularLocation>
        <location evidence="1">Membrane</location>
        <topology evidence="1">Multi-pass membrane protein</topology>
    </subcellularLocation>
</comment>
<feature type="transmembrane region" description="Helical" evidence="6">
    <location>
        <begin position="393"/>
        <end position="414"/>
    </location>
</feature>
<dbReference type="PANTHER" id="PTHR31419">
    <property type="entry name" value="PROTEIN PIN-LIKES 2"/>
    <property type="match status" value="1"/>
</dbReference>
<dbReference type="GO" id="GO:0080162">
    <property type="term" value="P:endoplasmic reticulum to cytosol auxin transport"/>
    <property type="evidence" value="ECO:0007669"/>
    <property type="project" value="InterPro"/>
</dbReference>
<feature type="transmembrane region" description="Helical" evidence="6">
    <location>
        <begin position="358"/>
        <end position="381"/>
    </location>
</feature>
<feature type="transmembrane region" description="Helical" evidence="6">
    <location>
        <begin position="294"/>
        <end position="314"/>
    </location>
</feature>
<evidence type="ECO:0000256" key="6">
    <source>
        <dbReference type="SAM" id="Phobius"/>
    </source>
</evidence>
<gene>
    <name evidence="7" type="ORF">CTI12_AA002250</name>
</gene>
<dbReference type="Proteomes" id="UP000245207">
    <property type="component" value="Unassembled WGS sequence"/>
</dbReference>
<accession>A0A2U1QP17</accession>
<keyword evidence="2 6" id="KW-0812">Transmembrane</keyword>